<sequence length="130" mass="14506">MNQWEALASDFADRVAEMTGQHLDFTLASLAILDDLLDEWLHLSQVYGSERPDDLSRLVLPLVSYVGETLRHAYGGTWIERPSGPVLCIAQTIELDLRPLVQATLAQQHPPAFARLAAALDRELEDRLGE</sequence>
<evidence type="ECO:0008006" key="3">
    <source>
        <dbReference type="Google" id="ProtNLM"/>
    </source>
</evidence>
<dbReference type="KEGG" id="tro:trd_0453"/>
<evidence type="ECO:0000313" key="2">
    <source>
        <dbReference type="Proteomes" id="UP000000447"/>
    </source>
</evidence>
<evidence type="ECO:0000313" key="1">
    <source>
        <dbReference type="EMBL" id="ACM05829.1"/>
    </source>
</evidence>
<organism evidence="1 2">
    <name type="scientific">Thermomicrobium roseum (strain ATCC 27502 / DSM 5159 / P-2)</name>
    <dbReference type="NCBI Taxonomy" id="309801"/>
    <lineage>
        <taxon>Bacteria</taxon>
        <taxon>Pseudomonadati</taxon>
        <taxon>Thermomicrobiota</taxon>
        <taxon>Thermomicrobia</taxon>
        <taxon>Thermomicrobiales</taxon>
        <taxon>Thermomicrobiaceae</taxon>
        <taxon>Thermomicrobium</taxon>
    </lineage>
</organism>
<keyword evidence="2" id="KW-1185">Reference proteome</keyword>
<gene>
    <name evidence="1" type="ordered locus">trd_0453</name>
</gene>
<dbReference type="AlphaFoldDB" id="B9KYA8"/>
<name>B9KYA8_THERP</name>
<dbReference type="EMBL" id="CP001275">
    <property type="protein sequence ID" value="ACM05829.1"/>
    <property type="molecule type" value="Genomic_DNA"/>
</dbReference>
<dbReference type="STRING" id="309801.trd_0453"/>
<proteinExistence type="predicted"/>
<reference evidence="1 2" key="1">
    <citation type="journal article" date="2009" name="PLoS ONE">
        <title>Complete genome sequence of the aerobic CO-oxidizing thermophile Thermomicrobium roseum.</title>
        <authorList>
            <person name="Wu D."/>
            <person name="Raymond J."/>
            <person name="Wu M."/>
            <person name="Chatterji S."/>
            <person name="Ren Q."/>
            <person name="Graham J.E."/>
            <person name="Bryant D.A."/>
            <person name="Robb F."/>
            <person name="Colman A."/>
            <person name="Tallon L.J."/>
            <person name="Badger J.H."/>
            <person name="Madupu R."/>
            <person name="Ward N.L."/>
            <person name="Eisen J.A."/>
        </authorList>
    </citation>
    <scope>NUCLEOTIDE SEQUENCE [LARGE SCALE GENOMIC DNA]</scope>
    <source>
        <strain evidence="2">ATCC 27502 / DSM 5159 / P-2</strain>
    </source>
</reference>
<dbReference type="HOGENOM" id="CLU_1937153_0_0_0"/>
<protein>
    <recommendedName>
        <fullName evidence="3">DUF3806 domain-containing protein</fullName>
    </recommendedName>
</protein>
<dbReference type="RefSeq" id="WP_012641858.1">
    <property type="nucleotide sequence ID" value="NC_011959.1"/>
</dbReference>
<dbReference type="Proteomes" id="UP000000447">
    <property type="component" value="Chromosome"/>
</dbReference>
<accession>B9KYA8</accession>
<dbReference type="eggNOG" id="ENOG5030THT">
    <property type="taxonomic scope" value="Bacteria"/>
</dbReference>